<dbReference type="AlphaFoldDB" id="A0A843TQB4"/>
<organism evidence="1 2">
    <name type="scientific">Colocasia esculenta</name>
    <name type="common">Wild taro</name>
    <name type="synonym">Arum esculentum</name>
    <dbReference type="NCBI Taxonomy" id="4460"/>
    <lineage>
        <taxon>Eukaryota</taxon>
        <taxon>Viridiplantae</taxon>
        <taxon>Streptophyta</taxon>
        <taxon>Embryophyta</taxon>
        <taxon>Tracheophyta</taxon>
        <taxon>Spermatophyta</taxon>
        <taxon>Magnoliopsida</taxon>
        <taxon>Liliopsida</taxon>
        <taxon>Araceae</taxon>
        <taxon>Aroideae</taxon>
        <taxon>Colocasieae</taxon>
        <taxon>Colocasia</taxon>
    </lineage>
</organism>
<comment type="caution">
    <text evidence="1">The sequence shown here is derived from an EMBL/GenBank/DDBJ whole genome shotgun (WGS) entry which is preliminary data.</text>
</comment>
<gene>
    <name evidence="1" type="ORF">Taro_003972</name>
</gene>
<dbReference type="Proteomes" id="UP000652761">
    <property type="component" value="Unassembled WGS sequence"/>
</dbReference>
<dbReference type="EMBL" id="NMUH01000105">
    <property type="protein sequence ID" value="MQL71654.1"/>
    <property type="molecule type" value="Genomic_DNA"/>
</dbReference>
<sequence length="78" mass="8911">MDFPRVLDPLHSPFFEARTVFLHRPELDGKIPRRQDLPLMANDIAVYFVGRPDYAPWLPVDDVEVCQLTTTSKGVRSG</sequence>
<evidence type="ECO:0000313" key="2">
    <source>
        <dbReference type="Proteomes" id="UP000652761"/>
    </source>
</evidence>
<name>A0A843TQB4_COLES</name>
<reference evidence="1" key="1">
    <citation type="submission" date="2017-07" db="EMBL/GenBank/DDBJ databases">
        <title>Taro Niue Genome Assembly and Annotation.</title>
        <authorList>
            <person name="Atibalentja N."/>
            <person name="Keating K."/>
            <person name="Fields C.J."/>
        </authorList>
    </citation>
    <scope>NUCLEOTIDE SEQUENCE</scope>
    <source>
        <strain evidence="1">Niue_2</strain>
        <tissue evidence="1">Leaf</tissue>
    </source>
</reference>
<evidence type="ECO:0000313" key="1">
    <source>
        <dbReference type="EMBL" id="MQL71654.1"/>
    </source>
</evidence>
<proteinExistence type="predicted"/>
<keyword evidence="2" id="KW-1185">Reference proteome</keyword>
<accession>A0A843TQB4</accession>
<protein>
    <submittedName>
        <fullName evidence="1">Uncharacterized protein</fullName>
    </submittedName>
</protein>